<evidence type="ECO:0000256" key="3">
    <source>
        <dbReference type="ARBA" id="ARBA00022692"/>
    </source>
</evidence>
<organism evidence="8 9">
    <name type="scientific">Hyphomonas adhaerens</name>
    <dbReference type="NCBI Taxonomy" id="81029"/>
    <lineage>
        <taxon>Bacteria</taxon>
        <taxon>Pseudomonadati</taxon>
        <taxon>Pseudomonadota</taxon>
        <taxon>Alphaproteobacteria</taxon>
        <taxon>Hyphomonadales</taxon>
        <taxon>Hyphomonadaceae</taxon>
        <taxon>Hyphomonas</taxon>
    </lineage>
</organism>
<dbReference type="InterPro" id="IPR000425">
    <property type="entry name" value="MIP"/>
</dbReference>
<dbReference type="SUPFAM" id="SSF81338">
    <property type="entry name" value="Aquaporin-like"/>
    <property type="match status" value="1"/>
</dbReference>
<comment type="subcellular location">
    <subcellularLocation>
        <location evidence="1">Membrane</location>
        <topology evidence="1">Multi-pass membrane protein</topology>
    </subcellularLocation>
</comment>
<keyword evidence="5 7" id="KW-0472">Membrane</keyword>
<feature type="transmembrane region" description="Helical" evidence="7">
    <location>
        <begin position="126"/>
        <end position="146"/>
    </location>
</feature>
<dbReference type="AlphaFoldDB" id="A0A3B9GYU6"/>
<dbReference type="EMBL" id="DMAN01000185">
    <property type="protein sequence ID" value="HAE27164.1"/>
    <property type="molecule type" value="Genomic_DNA"/>
</dbReference>
<keyword evidence="2 6" id="KW-0813">Transport</keyword>
<evidence type="ECO:0000313" key="9">
    <source>
        <dbReference type="Proteomes" id="UP000259610"/>
    </source>
</evidence>
<comment type="caution">
    <text evidence="8">The sequence shown here is derived from an EMBL/GenBank/DDBJ whole genome shotgun (WGS) entry which is preliminary data.</text>
</comment>
<dbReference type="PRINTS" id="PR00783">
    <property type="entry name" value="MINTRINSICP"/>
</dbReference>
<dbReference type="GO" id="GO:0015267">
    <property type="term" value="F:channel activity"/>
    <property type="evidence" value="ECO:0007669"/>
    <property type="project" value="InterPro"/>
</dbReference>
<comment type="similarity">
    <text evidence="6">Belongs to the MIP/aquaporin (TC 1.A.8) family.</text>
</comment>
<reference evidence="8 9" key="1">
    <citation type="journal article" date="2018" name="Nat. Biotechnol.">
        <title>A standardized bacterial taxonomy based on genome phylogeny substantially revises the tree of life.</title>
        <authorList>
            <person name="Parks D.H."/>
            <person name="Chuvochina M."/>
            <person name="Waite D.W."/>
            <person name="Rinke C."/>
            <person name="Skarshewski A."/>
            <person name="Chaumeil P.A."/>
            <person name="Hugenholtz P."/>
        </authorList>
    </citation>
    <scope>NUCLEOTIDE SEQUENCE [LARGE SCALE GENOMIC DNA]</scope>
    <source>
        <strain evidence="8">UBA8733</strain>
    </source>
</reference>
<feature type="transmembrane region" description="Helical" evidence="7">
    <location>
        <begin position="153"/>
        <end position="175"/>
    </location>
</feature>
<sequence>MELGRRLLAEFLGSAMLAGVVIGSGILAVTVSSGNDGVALLGNTAATAAILWVLVATLGPVSGAHFNPAVTLAFAVRREISAPMALVYILVQIIGCVAGALLAHGMFELPLIQVAMTDRSGPAKMLSEGVATFALVFAIFGTIRFAPKAVPAAVALVIAAGYWWTASTSFANPAITIARSLSDTFAGVRPADVPGFLVAQFFGACLATAACLVLFVPVREAAEAAD</sequence>
<evidence type="ECO:0000256" key="6">
    <source>
        <dbReference type="RuleBase" id="RU000477"/>
    </source>
</evidence>
<evidence type="ECO:0000256" key="1">
    <source>
        <dbReference type="ARBA" id="ARBA00004141"/>
    </source>
</evidence>
<dbReference type="Pfam" id="PF00230">
    <property type="entry name" value="MIP"/>
    <property type="match status" value="1"/>
</dbReference>
<dbReference type="Gene3D" id="1.20.1080.10">
    <property type="entry name" value="Glycerol uptake facilitator protein"/>
    <property type="match status" value="2"/>
</dbReference>
<dbReference type="RefSeq" id="WP_272988193.1">
    <property type="nucleotide sequence ID" value="NZ_CAJQMV010000102.1"/>
</dbReference>
<feature type="transmembrane region" description="Helical" evidence="7">
    <location>
        <begin position="86"/>
        <end position="106"/>
    </location>
</feature>
<protein>
    <submittedName>
        <fullName evidence="8">Aquaporin family protein</fullName>
    </submittedName>
</protein>
<keyword evidence="4 7" id="KW-1133">Transmembrane helix</keyword>
<evidence type="ECO:0000256" key="7">
    <source>
        <dbReference type="SAM" id="Phobius"/>
    </source>
</evidence>
<keyword evidence="3 6" id="KW-0812">Transmembrane</keyword>
<evidence type="ECO:0000256" key="5">
    <source>
        <dbReference type="ARBA" id="ARBA00023136"/>
    </source>
</evidence>
<dbReference type="InterPro" id="IPR022357">
    <property type="entry name" value="MIP_CS"/>
</dbReference>
<dbReference type="PANTHER" id="PTHR45724">
    <property type="entry name" value="AQUAPORIN NIP2-1"/>
    <property type="match status" value="1"/>
</dbReference>
<dbReference type="PROSITE" id="PS00221">
    <property type="entry name" value="MIP"/>
    <property type="match status" value="1"/>
</dbReference>
<dbReference type="InterPro" id="IPR034294">
    <property type="entry name" value="Aquaporin_transptr"/>
</dbReference>
<proteinExistence type="inferred from homology"/>
<gene>
    <name evidence="8" type="ORF">DCG58_08390</name>
</gene>
<evidence type="ECO:0000313" key="8">
    <source>
        <dbReference type="EMBL" id="HAE27164.1"/>
    </source>
</evidence>
<dbReference type="InterPro" id="IPR023271">
    <property type="entry name" value="Aquaporin-like"/>
</dbReference>
<dbReference type="Proteomes" id="UP000259610">
    <property type="component" value="Unassembled WGS sequence"/>
</dbReference>
<feature type="transmembrane region" description="Helical" evidence="7">
    <location>
        <begin position="7"/>
        <end position="29"/>
    </location>
</feature>
<dbReference type="GO" id="GO:0016020">
    <property type="term" value="C:membrane"/>
    <property type="evidence" value="ECO:0007669"/>
    <property type="project" value="UniProtKB-SubCell"/>
</dbReference>
<feature type="transmembrane region" description="Helical" evidence="7">
    <location>
        <begin position="195"/>
        <end position="216"/>
    </location>
</feature>
<dbReference type="PANTHER" id="PTHR45724:SF13">
    <property type="entry name" value="AQUAPORIN NIP1-1-RELATED"/>
    <property type="match status" value="1"/>
</dbReference>
<evidence type="ECO:0000256" key="2">
    <source>
        <dbReference type="ARBA" id="ARBA00022448"/>
    </source>
</evidence>
<feature type="transmembrane region" description="Helical" evidence="7">
    <location>
        <begin position="49"/>
        <end position="74"/>
    </location>
</feature>
<accession>A0A3B9GYU6</accession>
<evidence type="ECO:0000256" key="4">
    <source>
        <dbReference type="ARBA" id="ARBA00022989"/>
    </source>
</evidence>
<name>A0A3B9GYU6_9PROT</name>